<name>A0A0A9F4S7_ARUDO</name>
<dbReference type="EMBL" id="GBRH01190539">
    <property type="protein sequence ID" value="JAE07357.1"/>
    <property type="molecule type" value="Transcribed_RNA"/>
</dbReference>
<protein>
    <submittedName>
        <fullName evidence="1">Uncharacterized protein</fullName>
    </submittedName>
</protein>
<accession>A0A0A9F4S7</accession>
<evidence type="ECO:0000313" key="1">
    <source>
        <dbReference type="EMBL" id="JAE07357.1"/>
    </source>
</evidence>
<organism evidence="1">
    <name type="scientific">Arundo donax</name>
    <name type="common">Giant reed</name>
    <name type="synonym">Donax arundinaceus</name>
    <dbReference type="NCBI Taxonomy" id="35708"/>
    <lineage>
        <taxon>Eukaryota</taxon>
        <taxon>Viridiplantae</taxon>
        <taxon>Streptophyta</taxon>
        <taxon>Embryophyta</taxon>
        <taxon>Tracheophyta</taxon>
        <taxon>Spermatophyta</taxon>
        <taxon>Magnoliopsida</taxon>
        <taxon>Liliopsida</taxon>
        <taxon>Poales</taxon>
        <taxon>Poaceae</taxon>
        <taxon>PACMAD clade</taxon>
        <taxon>Arundinoideae</taxon>
        <taxon>Arundineae</taxon>
        <taxon>Arundo</taxon>
    </lineage>
</organism>
<reference evidence="1" key="1">
    <citation type="submission" date="2014-09" db="EMBL/GenBank/DDBJ databases">
        <authorList>
            <person name="Magalhaes I.L.F."/>
            <person name="Oliveira U."/>
            <person name="Santos F.R."/>
            <person name="Vidigal T.H.D.A."/>
            <person name="Brescovit A.D."/>
            <person name="Santos A.J."/>
        </authorList>
    </citation>
    <scope>NUCLEOTIDE SEQUENCE</scope>
    <source>
        <tissue evidence="1">Shoot tissue taken approximately 20 cm above the soil surface</tissue>
    </source>
</reference>
<dbReference type="AlphaFoldDB" id="A0A0A9F4S7"/>
<proteinExistence type="predicted"/>
<reference evidence="1" key="2">
    <citation type="journal article" date="2015" name="Data Brief">
        <title>Shoot transcriptome of the giant reed, Arundo donax.</title>
        <authorList>
            <person name="Barrero R.A."/>
            <person name="Guerrero F.D."/>
            <person name="Moolhuijzen P."/>
            <person name="Goolsby J.A."/>
            <person name="Tidwell J."/>
            <person name="Bellgard S.E."/>
            <person name="Bellgard M.I."/>
        </authorList>
    </citation>
    <scope>NUCLEOTIDE SEQUENCE</scope>
    <source>
        <tissue evidence="1">Shoot tissue taken approximately 20 cm above the soil surface</tissue>
    </source>
</reference>
<sequence>MLLGSSRRVHFPFRRCGISFSLHCREPWGSPQRCAVSTDDIWHTAAGGIALVMTFSIQTKNYHGSRGNFLGRAPILGSVLCFQIRIIRRRQRWWRWH</sequence>